<dbReference type="PANTHER" id="PTHR43792">
    <property type="entry name" value="GNAT FAMILY, PUTATIVE (AFU_ORTHOLOGUE AFUA_3G00765)-RELATED-RELATED"/>
    <property type="match status" value="1"/>
</dbReference>
<dbReference type="AlphaFoldDB" id="A0A850LI52"/>
<dbReference type="InterPro" id="IPR000182">
    <property type="entry name" value="GNAT_dom"/>
</dbReference>
<comment type="caution">
    <text evidence="2">The sequence shown here is derived from an EMBL/GenBank/DDBJ whole genome shotgun (WGS) entry which is preliminary data.</text>
</comment>
<accession>A0A850LI52</accession>
<name>A0A850LI52_9RHOB</name>
<proteinExistence type="predicted"/>
<evidence type="ECO:0000313" key="2">
    <source>
        <dbReference type="EMBL" id="NVK97686.1"/>
    </source>
</evidence>
<dbReference type="GO" id="GO:0016747">
    <property type="term" value="F:acyltransferase activity, transferring groups other than amino-acyl groups"/>
    <property type="evidence" value="ECO:0007669"/>
    <property type="project" value="InterPro"/>
</dbReference>
<sequence>MKATVAASLAAAGSGVDIESLQTARLTLCPMRAEHAPALHAVFGDPEAMRFFGETHTDLAQTERWVAGTLAAPPERCREYVLLEDGEAIGKAGLWDVPELGFFLRRDRWGQGLMREALRALIPHLFATLPLDHIRADVDPRNAASLALLHQLGFVETHRASRTIQIAGEWADSVYLELERSNVGG</sequence>
<organism evidence="2 3">
    <name type="scientific">Ruegeria pomeroyi</name>
    <dbReference type="NCBI Taxonomy" id="89184"/>
    <lineage>
        <taxon>Bacteria</taxon>
        <taxon>Pseudomonadati</taxon>
        <taxon>Pseudomonadota</taxon>
        <taxon>Alphaproteobacteria</taxon>
        <taxon>Rhodobacterales</taxon>
        <taxon>Roseobacteraceae</taxon>
        <taxon>Ruegeria</taxon>
    </lineage>
</organism>
<gene>
    <name evidence="2" type="ORF">HW564_12210</name>
</gene>
<feature type="domain" description="N-acetyltransferase" evidence="1">
    <location>
        <begin position="26"/>
        <end position="181"/>
    </location>
</feature>
<dbReference type="Pfam" id="PF13302">
    <property type="entry name" value="Acetyltransf_3"/>
    <property type="match status" value="1"/>
</dbReference>
<dbReference type="Gene3D" id="3.40.630.30">
    <property type="match status" value="1"/>
</dbReference>
<protein>
    <submittedName>
        <fullName evidence="2">GNAT family N-acetyltransferase</fullName>
    </submittedName>
</protein>
<dbReference type="InterPro" id="IPR016181">
    <property type="entry name" value="Acyl_CoA_acyltransferase"/>
</dbReference>
<dbReference type="EMBL" id="JABXIY010000031">
    <property type="protein sequence ID" value="NVK97686.1"/>
    <property type="molecule type" value="Genomic_DNA"/>
</dbReference>
<keyword evidence="2" id="KW-0808">Transferase</keyword>
<reference evidence="2 3" key="1">
    <citation type="journal article" date="2020" name="Proc. Natl. Acad. Sci. U.S.A.">
        <title>Ecological drivers of bacterial community assembly in synthetic phycospheres.</title>
        <authorList>
            <person name="Fu H."/>
            <person name="Uchimiya M."/>
            <person name="Gore J."/>
            <person name="Moran M.A."/>
        </authorList>
    </citation>
    <scope>NUCLEOTIDE SEQUENCE [LARGE SCALE GENOMIC DNA]</scope>
    <source>
        <strain evidence="2">HF-Din03</strain>
    </source>
</reference>
<dbReference type="Proteomes" id="UP000565723">
    <property type="component" value="Unassembled WGS sequence"/>
</dbReference>
<dbReference type="PROSITE" id="PS51186">
    <property type="entry name" value="GNAT"/>
    <property type="match status" value="1"/>
</dbReference>
<dbReference type="InterPro" id="IPR051531">
    <property type="entry name" value="N-acetyltransferase"/>
</dbReference>
<evidence type="ECO:0000259" key="1">
    <source>
        <dbReference type="PROSITE" id="PS51186"/>
    </source>
</evidence>
<evidence type="ECO:0000313" key="3">
    <source>
        <dbReference type="Proteomes" id="UP000565723"/>
    </source>
</evidence>
<dbReference type="SUPFAM" id="SSF55729">
    <property type="entry name" value="Acyl-CoA N-acyltransferases (Nat)"/>
    <property type="match status" value="1"/>
</dbReference>